<name>A0A173GDE7_9CAUD</name>
<organism evidence="1 2">
    <name type="scientific">Erwinia phage vB_EamM_Simmy50</name>
    <dbReference type="NCBI Taxonomy" id="1815988"/>
    <lineage>
        <taxon>Viruses</taxon>
        <taxon>Duplodnaviria</taxon>
        <taxon>Heunggongvirae</taxon>
        <taxon>Uroviricota</taxon>
        <taxon>Caudoviricetes</taxon>
        <taxon>Chimalliviridae</taxon>
        <taxon>Agricanvirus</taxon>
        <taxon>Agricanvirus simmy50</taxon>
    </lineage>
</organism>
<protein>
    <submittedName>
        <fullName evidence="1">Uncharacterized protein</fullName>
    </submittedName>
</protein>
<gene>
    <name evidence="1" type="ORF">SIMMY50_217</name>
</gene>
<evidence type="ECO:0000313" key="2">
    <source>
        <dbReference type="Proteomes" id="UP000222975"/>
    </source>
</evidence>
<dbReference type="Proteomes" id="UP000222975">
    <property type="component" value="Segment"/>
</dbReference>
<keyword evidence="2" id="KW-1185">Reference proteome</keyword>
<sequence>MNANVLLIDLKPIVYQWFTPEQANDSDLHMAIDDLAIWATSTAVEQECDTDLIGPTFFLVNSGWQHDQLQAMIDTMAKVVRTIYLTQSTPEWRSAGVKRIQVDQFYLMTVKLGIDPYV</sequence>
<accession>A0A173GDE7</accession>
<proteinExistence type="predicted"/>
<dbReference type="EMBL" id="KU886223">
    <property type="protein sequence ID" value="ANH51676.1"/>
    <property type="molecule type" value="Genomic_DNA"/>
</dbReference>
<reference evidence="2" key="1">
    <citation type="submission" date="2016-03" db="EMBL/GenBank/DDBJ databases">
        <authorList>
            <person name="Sharma R."/>
            <person name="Simister A.R."/>
            <person name="Berg J.A."/>
            <person name="Jensen G.L."/>
            <person name="Keele B.R."/>
            <person name="Ward M.E.H."/>
            <person name="Breakwell D.P."/>
            <person name="Hope S."/>
            <person name="Grose J.H."/>
        </authorList>
    </citation>
    <scope>NUCLEOTIDE SEQUENCE [LARGE SCALE GENOMIC DNA]</scope>
</reference>
<evidence type="ECO:0000313" key="1">
    <source>
        <dbReference type="EMBL" id="ANH51676.1"/>
    </source>
</evidence>